<dbReference type="InterPro" id="IPR004675">
    <property type="entry name" value="AhpD_core"/>
</dbReference>
<protein>
    <recommendedName>
        <fullName evidence="3">Carboxymuconolactone decarboxylase-like domain-containing protein</fullName>
    </recommendedName>
</protein>
<dbReference type="OrthoDB" id="9801997at2"/>
<proteinExistence type="predicted"/>
<dbReference type="InterPro" id="IPR029032">
    <property type="entry name" value="AhpD-like"/>
</dbReference>
<dbReference type="RefSeq" id="WP_141269086.1">
    <property type="nucleotide sequence ID" value="NZ_BJLH01000002.1"/>
</dbReference>
<evidence type="ECO:0008006" key="3">
    <source>
        <dbReference type="Google" id="ProtNLM"/>
    </source>
</evidence>
<reference evidence="1 2" key="1">
    <citation type="submission" date="2019-06" db="EMBL/GenBank/DDBJ databases">
        <title>Whole genome shotgun sequence of Vibrio comitans NBRC 102076.</title>
        <authorList>
            <person name="Hosoyama A."/>
            <person name="Uohara A."/>
            <person name="Ohji S."/>
            <person name="Ichikawa N."/>
        </authorList>
    </citation>
    <scope>NUCLEOTIDE SEQUENCE [LARGE SCALE GENOMIC DNA]</scope>
    <source>
        <strain evidence="1 2">NBRC 102076</strain>
    </source>
</reference>
<evidence type="ECO:0000313" key="2">
    <source>
        <dbReference type="Proteomes" id="UP000318242"/>
    </source>
</evidence>
<organism evidence="1 2">
    <name type="scientific">Vibrio comitans NBRC 102076</name>
    <dbReference type="NCBI Taxonomy" id="1219078"/>
    <lineage>
        <taxon>Bacteria</taxon>
        <taxon>Pseudomonadati</taxon>
        <taxon>Pseudomonadota</taxon>
        <taxon>Gammaproteobacteria</taxon>
        <taxon>Vibrionales</taxon>
        <taxon>Vibrionaceae</taxon>
        <taxon>Vibrio</taxon>
    </lineage>
</organism>
<dbReference type="EMBL" id="BJLH01000002">
    <property type="protein sequence ID" value="GEA59338.1"/>
    <property type="molecule type" value="Genomic_DNA"/>
</dbReference>
<keyword evidence="2" id="KW-1185">Reference proteome</keyword>
<dbReference type="SUPFAM" id="SSF69118">
    <property type="entry name" value="AhpD-like"/>
    <property type="match status" value="1"/>
</dbReference>
<accession>A0A4Y3IK74</accession>
<dbReference type="Proteomes" id="UP000318242">
    <property type="component" value="Unassembled WGS sequence"/>
</dbReference>
<dbReference type="GO" id="GO:0051920">
    <property type="term" value="F:peroxiredoxin activity"/>
    <property type="evidence" value="ECO:0007669"/>
    <property type="project" value="InterPro"/>
</dbReference>
<evidence type="ECO:0000313" key="1">
    <source>
        <dbReference type="EMBL" id="GEA59338.1"/>
    </source>
</evidence>
<dbReference type="Gene3D" id="1.20.1290.10">
    <property type="entry name" value="AhpD-like"/>
    <property type="match status" value="1"/>
</dbReference>
<dbReference type="AlphaFoldDB" id="A0A4Y3IK74"/>
<dbReference type="NCBIfam" id="TIGR00778">
    <property type="entry name" value="ahpD_dom"/>
    <property type="match status" value="1"/>
</dbReference>
<sequence length="106" mass="11850">MRLSNIQQKLGTIYSDLLKACDDPVSATYVALEISKQNGCSYCIDMHSEELAKFSEKEITELNKDQLNAVIEGVVRCKTIDADNYDVALIEYAILINTFNRVGKLA</sequence>
<name>A0A4Y3IK74_9VIBR</name>
<comment type="caution">
    <text evidence="1">The sequence shown here is derived from an EMBL/GenBank/DDBJ whole genome shotgun (WGS) entry which is preliminary data.</text>
</comment>
<gene>
    <name evidence="1" type="ORF">VCO01S_05310</name>
</gene>